<evidence type="ECO:0000313" key="3">
    <source>
        <dbReference type="Proteomes" id="UP000054988"/>
    </source>
</evidence>
<proteinExistence type="predicted"/>
<feature type="region of interest" description="Disordered" evidence="1">
    <location>
        <begin position="1"/>
        <end position="42"/>
    </location>
</feature>
<name>A0A0W0G5B9_MONRR</name>
<evidence type="ECO:0000256" key="1">
    <source>
        <dbReference type="SAM" id="MobiDB-lite"/>
    </source>
</evidence>
<feature type="compositionally biased region" description="Basic and acidic residues" evidence="1">
    <location>
        <begin position="80"/>
        <end position="89"/>
    </location>
</feature>
<comment type="caution">
    <text evidence="2">The sequence shown here is derived from an EMBL/GenBank/DDBJ whole genome shotgun (WGS) entry which is preliminary data.</text>
</comment>
<evidence type="ECO:0000313" key="2">
    <source>
        <dbReference type="EMBL" id="KTB43755.1"/>
    </source>
</evidence>
<organism evidence="2 3">
    <name type="scientific">Moniliophthora roreri</name>
    <name type="common">Frosty pod rot fungus</name>
    <name type="synonym">Monilia roreri</name>
    <dbReference type="NCBI Taxonomy" id="221103"/>
    <lineage>
        <taxon>Eukaryota</taxon>
        <taxon>Fungi</taxon>
        <taxon>Dikarya</taxon>
        <taxon>Basidiomycota</taxon>
        <taxon>Agaricomycotina</taxon>
        <taxon>Agaricomycetes</taxon>
        <taxon>Agaricomycetidae</taxon>
        <taxon>Agaricales</taxon>
        <taxon>Marasmiineae</taxon>
        <taxon>Marasmiaceae</taxon>
        <taxon>Moniliophthora</taxon>
    </lineage>
</organism>
<dbReference type="AlphaFoldDB" id="A0A0W0G5B9"/>
<gene>
    <name evidence="2" type="ORF">WG66_3669</name>
</gene>
<protein>
    <submittedName>
        <fullName evidence="2">Uncharacterized protein</fullName>
    </submittedName>
</protein>
<accession>A0A0W0G5B9</accession>
<sequence length="122" mass="13966">MGRTLQHSTRRGTFATRAKGDGVSTCFGRNTKRQNPGELVHGHKMEPLSMSESQWPNRHHYRKQGVADAPGPSRRRLKQLHKEKEEKRAQKNLKGKIKQENEEQKHSVMNELSISAVAPLIY</sequence>
<feature type="region of interest" description="Disordered" evidence="1">
    <location>
        <begin position="62"/>
        <end position="105"/>
    </location>
</feature>
<reference evidence="2 3" key="1">
    <citation type="submission" date="2015-12" db="EMBL/GenBank/DDBJ databases">
        <title>Draft genome sequence of Moniliophthora roreri, the causal agent of frosty pod rot of cacao.</title>
        <authorList>
            <person name="Aime M.C."/>
            <person name="Diaz-Valderrama J.R."/>
            <person name="Kijpornyongpan T."/>
            <person name="Phillips-Mora W."/>
        </authorList>
    </citation>
    <scope>NUCLEOTIDE SEQUENCE [LARGE SCALE GENOMIC DNA]</scope>
    <source>
        <strain evidence="2 3">MCA 2952</strain>
    </source>
</reference>
<dbReference type="Proteomes" id="UP000054988">
    <property type="component" value="Unassembled WGS sequence"/>
</dbReference>
<dbReference type="EMBL" id="LATX01001086">
    <property type="protein sequence ID" value="KTB43755.1"/>
    <property type="molecule type" value="Genomic_DNA"/>
</dbReference>